<dbReference type="Gene3D" id="2.60.120.10">
    <property type="entry name" value="Jelly Rolls"/>
    <property type="match status" value="1"/>
</dbReference>
<evidence type="ECO:0000313" key="2">
    <source>
        <dbReference type="EMBL" id="TVT43279.1"/>
    </source>
</evidence>
<proteinExistence type="predicted"/>
<organism evidence="2 3">
    <name type="scientific">Hymenobacter setariae</name>
    <dbReference type="NCBI Taxonomy" id="2594794"/>
    <lineage>
        <taxon>Bacteria</taxon>
        <taxon>Pseudomonadati</taxon>
        <taxon>Bacteroidota</taxon>
        <taxon>Cytophagia</taxon>
        <taxon>Cytophagales</taxon>
        <taxon>Hymenobacteraceae</taxon>
        <taxon>Hymenobacter</taxon>
    </lineage>
</organism>
<dbReference type="CDD" id="cd00038">
    <property type="entry name" value="CAP_ED"/>
    <property type="match status" value="1"/>
</dbReference>
<dbReference type="Pfam" id="PF00027">
    <property type="entry name" value="cNMP_binding"/>
    <property type="match status" value="1"/>
</dbReference>
<dbReference type="EMBL" id="VMRJ01000001">
    <property type="protein sequence ID" value="TVT43279.1"/>
    <property type="molecule type" value="Genomic_DNA"/>
</dbReference>
<accession>A0A558C395</accession>
<keyword evidence="3" id="KW-1185">Reference proteome</keyword>
<evidence type="ECO:0000259" key="1">
    <source>
        <dbReference type="PROSITE" id="PS50042"/>
    </source>
</evidence>
<gene>
    <name evidence="2" type="ORF">FNT36_04100</name>
</gene>
<dbReference type="Proteomes" id="UP000317624">
    <property type="component" value="Unassembled WGS sequence"/>
</dbReference>
<feature type="domain" description="Cyclic nucleotide-binding" evidence="1">
    <location>
        <begin position="11"/>
        <end position="114"/>
    </location>
</feature>
<name>A0A558C395_9BACT</name>
<dbReference type="PROSITE" id="PS50042">
    <property type="entry name" value="CNMP_BINDING_3"/>
    <property type="match status" value="1"/>
</dbReference>
<protein>
    <submittedName>
        <fullName evidence="2">Crp/Fnr family transcriptional regulator</fullName>
    </submittedName>
</protein>
<comment type="caution">
    <text evidence="2">The sequence shown here is derived from an EMBL/GenBank/DDBJ whole genome shotgun (WGS) entry which is preliminary data.</text>
</comment>
<evidence type="ECO:0000313" key="3">
    <source>
        <dbReference type="Proteomes" id="UP000317624"/>
    </source>
</evidence>
<sequence length="195" mass="22334">MYQQILANVALHITLTPEEALSFTHLLGTQQVASGEHLLVMGERAASLWFVESGCVRTYTTDAQGREHNLAFSTEGWWCTDSASFFEGGRATLALQALETTSLFSLSLPDLEQLCTQVPKFERFFRLLSQRGYQLLERRLVSMLRLTAEARFTRFHRQYPRLLNRVAQRHIAAYLGVTPEFLSMLRRKHTPPTRS</sequence>
<dbReference type="OrthoDB" id="37575at2"/>
<dbReference type="InterPro" id="IPR000595">
    <property type="entry name" value="cNMP-bd_dom"/>
</dbReference>
<dbReference type="InterPro" id="IPR014710">
    <property type="entry name" value="RmlC-like_jellyroll"/>
</dbReference>
<dbReference type="RefSeq" id="WP_144844622.1">
    <property type="nucleotide sequence ID" value="NZ_VMRJ01000001.1"/>
</dbReference>
<reference evidence="2 3" key="1">
    <citation type="submission" date="2019-07" db="EMBL/GenBank/DDBJ databases">
        <title>Hymenobacter sp. straun FUR1 Genome sequencing and assembly.</title>
        <authorList>
            <person name="Chhetri G."/>
        </authorList>
    </citation>
    <scope>NUCLEOTIDE SEQUENCE [LARGE SCALE GENOMIC DNA]</scope>
    <source>
        <strain evidence="2 3">Fur1</strain>
    </source>
</reference>
<dbReference type="SUPFAM" id="SSF51206">
    <property type="entry name" value="cAMP-binding domain-like"/>
    <property type="match status" value="1"/>
</dbReference>
<dbReference type="SMART" id="SM00100">
    <property type="entry name" value="cNMP"/>
    <property type="match status" value="1"/>
</dbReference>
<dbReference type="InterPro" id="IPR018490">
    <property type="entry name" value="cNMP-bd_dom_sf"/>
</dbReference>
<dbReference type="AlphaFoldDB" id="A0A558C395"/>